<dbReference type="GO" id="GO:0016787">
    <property type="term" value="F:hydrolase activity"/>
    <property type="evidence" value="ECO:0007669"/>
    <property type="project" value="UniProtKB-KW"/>
</dbReference>
<name>A0A6M3JTN2_9ZZZZ</name>
<accession>A0A6M3JTN2</accession>
<sequence length="127" mass="14820">MNIKQLQKISHKQAIDKGFWYKADDLDSLRTPSGVQPRNLSELLMLIVSELGEACEALRKNSRQIRSKNKKWAKSDGWCKDTFEDELADVIIRICDLAESEGIDLEWQISNKLLWNKKRPYKHGKEF</sequence>
<evidence type="ECO:0000313" key="2">
    <source>
        <dbReference type="EMBL" id="QJA87339.1"/>
    </source>
</evidence>
<dbReference type="Gene3D" id="1.10.287.1080">
    <property type="entry name" value="MazG-like"/>
    <property type="match status" value="1"/>
</dbReference>
<dbReference type="SUPFAM" id="SSF101386">
    <property type="entry name" value="all-alpha NTP pyrophosphatases"/>
    <property type="match status" value="1"/>
</dbReference>
<proteinExistence type="predicted"/>
<dbReference type="AlphaFoldDB" id="A0A6M3JTN2"/>
<keyword evidence="1" id="KW-0378">Hydrolase</keyword>
<dbReference type="EMBL" id="MT142698">
    <property type="protein sequence ID" value="QJA87339.1"/>
    <property type="molecule type" value="Genomic_DNA"/>
</dbReference>
<evidence type="ECO:0000313" key="1">
    <source>
        <dbReference type="EMBL" id="QJA72718.1"/>
    </source>
</evidence>
<gene>
    <name evidence="1" type="ORF">MM415A02628_0005</name>
    <name evidence="2" type="ORF">MM415B03017_0010</name>
</gene>
<dbReference type="CDD" id="cd11542">
    <property type="entry name" value="NTP-PPase_u5"/>
    <property type="match status" value="1"/>
</dbReference>
<protein>
    <submittedName>
        <fullName evidence="1">Putative nucleotide pyrophosphohydrolase domain-containing protein</fullName>
    </submittedName>
</protein>
<reference evidence="1" key="1">
    <citation type="submission" date="2020-03" db="EMBL/GenBank/DDBJ databases">
        <title>The deep terrestrial virosphere.</title>
        <authorList>
            <person name="Holmfeldt K."/>
            <person name="Nilsson E."/>
            <person name="Simone D."/>
            <person name="Lopez-Fernandez M."/>
            <person name="Wu X."/>
            <person name="de Brujin I."/>
            <person name="Lundin D."/>
            <person name="Andersson A."/>
            <person name="Bertilsson S."/>
            <person name="Dopson M."/>
        </authorList>
    </citation>
    <scope>NUCLEOTIDE SEQUENCE</scope>
    <source>
        <strain evidence="1">MM415A02628</strain>
        <strain evidence="2">MM415B03017</strain>
    </source>
</reference>
<organism evidence="1">
    <name type="scientific">viral metagenome</name>
    <dbReference type="NCBI Taxonomy" id="1070528"/>
    <lineage>
        <taxon>unclassified sequences</taxon>
        <taxon>metagenomes</taxon>
        <taxon>organismal metagenomes</taxon>
    </lineage>
</organism>
<dbReference type="EMBL" id="MT141973">
    <property type="protein sequence ID" value="QJA72718.1"/>
    <property type="molecule type" value="Genomic_DNA"/>
</dbReference>